<feature type="chain" id="PRO_5044021447" description="C2H2-type domain-containing protein" evidence="2">
    <location>
        <begin position="18"/>
        <end position="311"/>
    </location>
</feature>
<evidence type="ECO:0000313" key="4">
    <source>
        <dbReference type="Proteomes" id="UP001160148"/>
    </source>
</evidence>
<evidence type="ECO:0008006" key="5">
    <source>
        <dbReference type="Google" id="ProtNLM"/>
    </source>
</evidence>
<evidence type="ECO:0000256" key="2">
    <source>
        <dbReference type="SAM" id="SignalP"/>
    </source>
</evidence>
<feature type="signal peptide" evidence="2">
    <location>
        <begin position="1"/>
        <end position="17"/>
    </location>
</feature>
<dbReference type="EMBL" id="CARXXK010001849">
    <property type="protein sequence ID" value="CAI6377766.1"/>
    <property type="molecule type" value="Genomic_DNA"/>
</dbReference>
<feature type="region of interest" description="Disordered" evidence="1">
    <location>
        <begin position="93"/>
        <end position="114"/>
    </location>
</feature>
<reference evidence="3 4" key="1">
    <citation type="submission" date="2023-01" db="EMBL/GenBank/DDBJ databases">
        <authorList>
            <person name="Whitehead M."/>
        </authorList>
    </citation>
    <scope>NUCLEOTIDE SEQUENCE [LARGE SCALE GENOMIC DNA]</scope>
</reference>
<dbReference type="Proteomes" id="UP001160148">
    <property type="component" value="Unassembled WGS sequence"/>
</dbReference>
<comment type="caution">
    <text evidence="3">The sequence shown here is derived from an EMBL/GenBank/DDBJ whole genome shotgun (WGS) entry which is preliminary data.</text>
</comment>
<sequence length="311" mass="35051">MPVLCFICNIIILCGEGTRVCSSITPHSYVSYPEKIGELVGEEFVIIVTDADYMCMKCTSLLINMDKLGNKMKLAKNAMLTFLHNKYGILPADQPEHSSSAGGSNAPTKIRQDPSNIKENKCHLCPFKSKDLGDFRNHMMSYHTEKKNNEKPKQTVIKTVTQEQKPQQKQHKTHHQLNIQTQHQEQKKKNYGYQEQTTEVTLEETTSVLKPNNILNSIENQQVVITNEDENEICEVSTQVTQDIPENMSGQTEILLVNQEIPDANVDIGDMAFGSSETGTDYINFESLLTSIHNDIGSLQNDGLNAQHFYN</sequence>
<organism evidence="3 4">
    <name type="scientific">Macrosiphum euphorbiae</name>
    <name type="common">potato aphid</name>
    <dbReference type="NCBI Taxonomy" id="13131"/>
    <lineage>
        <taxon>Eukaryota</taxon>
        <taxon>Metazoa</taxon>
        <taxon>Ecdysozoa</taxon>
        <taxon>Arthropoda</taxon>
        <taxon>Hexapoda</taxon>
        <taxon>Insecta</taxon>
        <taxon>Pterygota</taxon>
        <taxon>Neoptera</taxon>
        <taxon>Paraneoptera</taxon>
        <taxon>Hemiptera</taxon>
        <taxon>Sternorrhyncha</taxon>
        <taxon>Aphidomorpha</taxon>
        <taxon>Aphidoidea</taxon>
        <taxon>Aphididae</taxon>
        <taxon>Macrosiphini</taxon>
        <taxon>Macrosiphum</taxon>
    </lineage>
</organism>
<keyword evidence="4" id="KW-1185">Reference proteome</keyword>
<accession>A0AAV0YE59</accession>
<gene>
    <name evidence="3" type="ORF">MEUPH1_LOCUS30980</name>
</gene>
<protein>
    <recommendedName>
        <fullName evidence="5">C2H2-type domain-containing protein</fullName>
    </recommendedName>
</protein>
<proteinExistence type="predicted"/>
<dbReference type="AlphaFoldDB" id="A0AAV0YE59"/>
<evidence type="ECO:0000313" key="3">
    <source>
        <dbReference type="EMBL" id="CAI6377766.1"/>
    </source>
</evidence>
<evidence type="ECO:0000256" key="1">
    <source>
        <dbReference type="SAM" id="MobiDB-lite"/>
    </source>
</evidence>
<keyword evidence="2" id="KW-0732">Signal</keyword>
<feature type="compositionally biased region" description="Polar residues" evidence="1">
    <location>
        <begin position="97"/>
        <end position="109"/>
    </location>
</feature>
<name>A0AAV0YE59_9HEMI</name>